<organism evidence="1 2">
    <name type="scientific">Eimeria praecox</name>
    <dbReference type="NCBI Taxonomy" id="51316"/>
    <lineage>
        <taxon>Eukaryota</taxon>
        <taxon>Sar</taxon>
        <taxon>Alveolata</taxon>
        <taxon>Apicomplexa</taxon>
        <taxon>Conoidasida</taxon>
        <taxon>Coccidia</taxon>
        <taxon>Eucoccidiorida</taxon>
        <taxon>Eimeriorina</taxon>
        <taxon>Eimeriidae</taxon>
        <taxon>Eimeria</taxon>
    </lineage>
</organism>
<evidence type="ECO:0000313" key="2">
    <source>
        <dbReference type="Proteomes" id="UP000018201"/>
    </source>
</evidence>
<proteinExistence type="predicted"/>
<reference evidence="1" key="1">
    <citation type="submission" date="2013-10" db="EMBL/GenBank/DDBJ databases">
        <title>Genomic analysis of the causative agents of coccidiosis in chickens.</title>
        <authorList>
            <person name="Reid A.J."/>
            <person name="Blake D."/>
            <person name="Billington K."/>
            <person name="Browne H."/>
            <person name="Dunn M."/>
            <person name="Hung S."/>
            <person name="Kawahara F."/>
            <person name="Miranda-Saavedra D."/>
            <person name="Mourier T."/>
            <person name="Nagra H."/>
            <person name="Otto T.D."/>
            <person name="Rawlings N."/>
            <person name="Sanchez A."/>
            <person name="Sanders M."/>
            <person name="Subramaniam C."/>
            <person name="Tay Y."/>
            <person name="Dear P."/>
            <person name="Doerig C."/>
            <person name="Gruber A."/>
            <person name="Parkinson J."/>
            <person name="Shirley M."/>
            <person name="Wan K.L."/>
            <person name="Berriman M."/>
            <person name="Tomley F."/>
            <person name="Pain A."/>
        </authorList>
    </citation>
    <scope>NUCLEOTIDE SEQUENCE [LARGE SCALE GENOMIC DNA]</scope>
    <source>
        <strain evidence="1">Houghton</strain>
    </source>
</reference>
<sequence>MHIEEAACTQRRSCSSQQHLQQQQIARNSQVVGQLQEKEVERIADDEAREYLQQCLKRNPAAESKIDAATSADGEAIQQQQKLPCPINNKQGDVLQSSFEVYKKLRLSISEDSVNRGKITELLLLLLGNKRERSPSYGFPTLCVIAEVNEM</sequence>
<keyword evidence="2" id="KW-1185">Reference proteome</keyword>
<dbReference type="Proteomes" id="UP000018201">
    <property type="component" value="Unassembled WGS sequence"/>
</dbReference>
<accession>U6GS34</accession>
<dbReference type="EMBL" id="HG692204">
    <property type="protein sequence ID" value="CDI82063.1"/>
    <property type="molecule type" value="Genomic_DNA"/>
</dbReference>
<gene>
    <name evidence="1" type="ORF">EPH_0010300</name>
</gene>
<dbReference type="VEuPathDB" id="ToxoDB:EPH_0010300"/>
<reference evidence="1" key="2">
    <citation type="submission" date="2013-10" db="EMBL/GenBank/DDBJ databases">
        <authorList>
            <person name="Aslett M."/>
        </authorList>
    </citation>
    <scope>NUCLEOTIDE SEQUENCE [LARGE SCALE GENOMIC DNA]</scope>
    <source>
        <strain evidence="1">Houghton</strain>
    </source>
</reference>
<dbReference type="AlphaFoldDB" id="U6GS34"/>
<evidence type="ECO:0000313" key="1">
    <source>
        <dbReference type="EMBL" id="CDI82063.1"/>
    </source>
</evidence>
<name>U6GS34_9EIME</name>
<protein>
    <submittedName>
        <fullName evidence="1">Uncharacterized protein</fullName>
    </submittedName>
</protein>